<feature type="region of interest" description="Disordered" evidence="1">
    <location>
        <begin position="1"/>
        <end position="112"/>
    </location>
</feature>
<dbReference type="InterPro" id="IPR012677">
    <property type="entry name" value="Nucleotide-bd_a/b_plait_sf"/>
</dbReference>
<dbReference type="Proteomes" id="UP000221165">
    <property type="component" value="Unassembled WGS sequence"/>
</dbReference>
<evidence type="ECO:0000256" key="1">
    <source>
        <dbReference type="SAM" id="MobiDB-lite"/>
    </source>
</evidence>
<feature type="compositionally biased region" description="Basic and acidic residues" evidence="1">
    <location>
        <begin position="256"/>
        <end position="267"/>
    </location>
</feature>
<feature type="compositionally biased region" description="Polar residues" evidence="1">
    <location>
        <begin position="368"/>
        <end position="377"/>
    </location>
</feature>
<name>A0A2C6L7N3_9APIC</name>
<sequence length="598" mass="65025">MKVSRGRGRGGTPKGKERGVVSRAGKKSWDLTPTSGQLKRQGRSWPRALKRDASRNKGKQCPQVQRGEKNRHSGGQTALSQSGESGCRRRHQQWKKDGGDAKGSRPPVVIPSVCTVGEGETKVAPRERYEKGSILALLRGGVEGGSERPSKEKLETEEKGTETEEASGVASSEKRKRGIPSERGGALISTPEGSDSKRARGRNGVTTAKGRSGVAPGVRTASSLPTEGTDERLMHIQALFSSTAQVPPPGPVKSLHLREDSQGRDLSDVSTDEDDDSTSALRTAGESHQAYKALSLNSEKAHDRLWLGIQRARTAAEAARRREEGAVSKQTQKQAVGSPSKKEARRTFSAAERVNPTDLKDRAENTDKFTCQPNSKRSATEKTQRRESVADTRSELKKVAGTGGANEEASGSSDEEDEGSVSGEVEQEEDPQEAAEERNSRTVFVGNLPLTAWKPAELYSHLGLTKKDVESIRRRSVPVLPKFHNCRLGGIVQQQFTAAKDFQNAYLVLRDKSRIKSLLRKDGESFQGHSLRVDVVGVDGNGGFSKFDRRRTVFVGNLPPRCSETDLREALKANGPVRGTESTRISHRAASMKLTNVL</sequence>
<accession>A0A2C6L7N3</accession>
<dbReference type="GO" id="GO:0003676">
    <property type="term" value="F:nucleic acid binding"/>
    <property type="evidence" value="ECO:0007669"/>
    <property type="project" value="InterPro"/>
</dbReference>
<feature type="compositionally biased region" description="Acidic residues" evidence="1">
    <location>
        <begin position="413"/>
        <end position="434"/>
    </location>
</feature>
<evidence type="ECO:0000313" key="2">
    <source>
        <dbReference type="EMBL" id="PHJ23598.1"/>
    </source>
</evidence>
<reference evidence="2 3" key="1">
    <citation type="journal article" date="2017" name="Int. J. Parasitol.">
        <title>The genome of the protozoan parasite Cystoisospora suis and a reverse vaccinology approach to identify vaccine candidates.</title>
        <authorList>
            <person name="Palmieri N."/>
            <person name="Shrestha A."/>
            <person name="Ruttkowski B."/>
            <person name="Beck T."/>
            <person name="Vogl C."/>
            <person name="Tomley F."/>
            <person name="Blake D.P."/>
            <person name="Joachim A."/>
        </authorList>
    </citation>
    <scope>NUCLEOTIDE SEQUENCE [LARGE SCALE GENOMIC DNA]</scope>
    <source>
        <strain evidence="2 3">Wien I</strain>
    </source>
</reference>
<keyword evidence="3" id="KW-1185">Reference proteome</keyword>
<dbReference type="EMBL" id="MIGC01001068">
    <property type="protein sequence ID" value="PHJ23598.1"/>
    <property type="molecule type" value="Genomic_DNA"/>
</dbReference>
<feature type="region of interest" description="Disordered" evidence="1">
    <location>
        <begin position="312"/>
        <end position="441"/>
    </location>
</feature>
<organism evidence="2 3">
    <name type="scientific">Cystoisospora suis</name>
    <dbReference type="NCBI Taxonomy" id="483139"/>
    <lineage>
        <taxon>Eukaryota</taxon>
        <taxon>Sar</taxon>
        <taxon>Alveolata</taxon>
        <taxon>Apicomplexa</taxon>
        <taxon>Conoidasida</taxon>
        <taxon>Coccidia</taxon>
        <taxon>Eucoccidiorida</taxon>
        <taxon>Eimeriorina</taxon>
        <taxon>Sarcocystidae</taxon>
        <taxon>Cystoisospora</taxon>
    </lineage>
</organism>
<evidence type="ECO:0000313" key="3">
    <source>
        <dbReference type="Proteomes" id="UP000221165"/>
    </source>
</evidence>
<dbReference type="Gene3D" id="3.30.70.330">
    <property type="match status" value="2"/>
</dbReference>
<feature type="compositionally biased region" description="Basic and acidic residues" evidence="1">
    <location>
        <begin position="94"/>
        <end position="103"/>
    </location>
</feature>
<proteinExistence type="predicted"/>
<feature type="compositionally biased region" description="Basic and acidic residues" evidence="1">
    <location>
        <begin position="358"/>
        <end position="367"/>
    </location>
</feature>
<feature type="compositionally biased region" description="Polar residues" evidence="1">
    <location>
        <begin position="328"/>
        <end position="337"/>
    </location>
</feature>
<dbReference type="InterPro" id="IPR035979">
    <property type="entry name" value="RBD_domain_sf"/>
</dbReference>
<dbReference type="RefSeq" id="XP_067925273.1">
    <property type="nucleotide sequence ID" value="XM_068062753.1"/>
</dbReference>
<dbReference type="SUPFAM" id="SSF54928">
    <property type="entry name" value="RNA-binding domain, RBD"/>
    <property type="match status" value="1"/>
</dbReference>
<feature type="region of interest" description="Disordered" evidence="1">
    <location>
        <begin position="139"/>
        <end position="288"/>
    </location>
</feature>
<dbReference type="VEuPathDB" id="ToxoDB:CSUI_002553"/>
<comment type="caution">
    <text evidence="2">The sequence shown here is derived from an EMBL/GenBank/DDBJ whole genome shotgun (WGS) entry which is preliminary data.</text>
</comment>
<feature type="compositionally biased region" description="Polar residues" evidence="1">
    <location>
        <begin position="73"/>
        <end position="84"/>
    </location>
</feature>
<gene>
    <name evidence="2" type="ORF">CSUI_002553</name>
</gene>
<feature type="compositionally biased region" description="Basic and acidic residues" evidence="1">
    <location>
        <begin position="145"/>
        <end position="162"/>
    </location>
</feature>
<protein>
    <submittedName>
        <fullName evidence="2">Rna recognition motif-containing protein</fullName>
    </submittedName>
</protein>
<dbReference type="OrthoDB" id="439808at2759"/>
<dbReference type="AlphaFoldDB" id="A0A2C6L7N3"/>
<feature type="compositionally biased region" description="Basic and acidic residues" evidence="1">
    <location>
        <begin position="378"/>
        <end position="398"/>
    </location>
</feature>
<dbReference type="GeneID" id="94425964"/>